<dbReference type="InterPro" id="IPR029046">
    <property type="entry name" value="LolA/LolB/LppX"/>
</dbReference>
<evidence type="ECO:0000313" key="3">
    <source>
        <dbReference type="Proteomes" id="UP000028680"/>
    </source>
</evidence>
<name>A0AAN0VH03_9RHOB</name>
<keyword evidence="1" id="KW-0732">Signal</keyword>
<dbReference type="InterPro" id="IPR004564">
    <property type="entry name" value="OM_lipoprot_carrier_LolA-like"/>
</dbReference>
<accession>A0AAN0VH03</accession>
<dbReference type="Pfam" id="PF03548">
    <property type="entry name" value="LolA"/>
    <property type="match status" value="1"/>
</dbReference>
<dbReference type="Proteomes" id="UP000028680">
    <property type="component" value="Chromosome"/>
</dbReference>
<dbReference type="PANTHER" id="PTHR35869:SF1">
    <property type="entry name" value="OUTER-MEMBRANE LIPOPROTEIN CARRIER PROTEIN"/>
    <property type="match status" value="1"/>
</dbReference>
<dbReference type="CDD" id="cd16325">
    <property type="entry name" value="LolA"/>
    <property type="match status" value="1"/>
</dbReference>
<dbReference type="AlphaFoldDB" id="A0AAN0VH03"/>
<evidence type="ECO:0000256" key="1">
    <source>
        <dbReference type="ARBA" id="ARBA00022729"/>
    </source>
</evidence>
<dbReference type="SUPFAM" id="SSF89392">
    <property type="entry name" value="Prokaryotic lipoproteins and lipoprotein localization factors"/>
    <property type="match status" value="1"/>
</dbReference>
<reference evidence="2 3" key="1">
    <citation type="journal article" date="2014" name="ISME J.">
        <title>Adaptation of an abundant Roseobacter RCA organism to pelagic systems revealed by genomic and transcriptomic analyses.</title>
        <authorList>
            <person name="Voget S."/>
            <person name="Wemheuer B."/>
            <person name="Brinkhoff T."/>
            <person name="Vollmers J."/>
            <person name="Dietrich S."/>
            <person name="Giebel H.A."/>
            <person name="Beardsley C."/>
            <person name="Sardemann C."/>
            <person name="Bakenhus I."/>
            <person name="Billerbeck S."/>
            <person name="Daniel R."/>
            <person name="Simon M."/>
        </authorList>
    </citation>
    <scope>NUCLEOTIDE SEQUENCE [LARGE SCALE GENOMIC DNA]</scope>
    <source>
        <strain evidence="2 3">RCA23</strain>
    </source>
</reference>
<dbReference type="KEGG" id="ptp:RCA23_c00570"/>
<protein>
    <submittedName>
        <fullName evidence="2">Outer membrane lipoprotein carrier protein LolA</fullName>
    </submittedName>
</protein>
<dbReference type="Gene3D" id="2.50.20.10">
    <property type="entry name" value="Lipoprotein localisation LolA/LolB/LppX"/>
    <property type="match status" value="1"/>
</dbReference>
<keyword evidence="3" id="KW-1185">Reference proteome</keyword>
<evidence type="ECO:0000313" key="2">
    <source>
        <dbReference type="EMBL" id="AII85630.1"/>
    </source>
</evidence>
<sequence>MANPVAAEKISLNEISSYFNDMVTAEAQFSQFSDTGETTTGRLYIRRPGRIRFEYDPPDATLVVVGGGQVAVFDPKSRDEPLRFPLRHSPLNLVLEREVDLAQRDMVVAHFEAGSETAVTLQDPENPDYGFIQLIFTDNPVQLRQWVVQDNSGGRTQIVLDSLTEGGRVSNVLFNIQYEMQKRSE</sequence>
<proteinExistence type="predicted"/>
<gene>
    <name evidence="2" type="ORF">RCA23_c00570</name>
</gene>
<dbReference type="PANTHER" id="PTHR35869">
    <property type="entry name" value="OUTER-MEMBRANE LIPOPROTEIN CARRIER PROTEIN"/>
    <property type="match status" value="1"/>
</dbReference>
<organism evidence="2 3">
    <name type="scientific">Planktomarina temperata RCA23</name>
    <dbReference type="NCBI Taxonomy" id="666509"/>
    <lineage>
        <taxon>Bacteria</taxon>
        <taxon>Pseudomonadati</taxon>
        <taxon>Pseudomonadota</taxon>
        <taxon>Alphaproteobacteria</taxon>
        <taxon>Rhodobacterales</taxon>
        <taxon>Paracoccaceae</taxon>
        <taxon>Planktomarina</taxon>
    </lineage>
</organism>
<dbReference type="EMBL" id="CP003984">
    <property type="protein sequence ID" value="AII85630.1"/>
    <property type="molecule type" value="Genomic_DNA"/>
</dbReference>
<keyword evidence="2" id="KW-0449">Lipoprotein</keyword>